<feature type="region of interest" description="Disordered" evidence="1">
    <location>
        <begin position="39"/>
        <end position="66"/>
    </location>
</feature>
<dbReference type="AlphaFoldDB" id="A0AAU8U4K6"/>
<feature type="domain" description="Integrase catalytic" evidence="2">
    <location>
        <begin position="1"/>
        <end position="106"/>
    </location>
</feature>
<reference evidence="4" key="2">
    <citation type="submission" date="2016-01" db="EMBL/GenBank/DDBJ databases">
        <title>Six Aerococcus type strain genome sequencing and assembly using PacBio and Illumina Hiseq.</title>
        <authorList>
            <person name="Carkaci D."/>
            <person name="Dargis R."/>
            <person name="Nielsen X.C."/>
            <person name="Skovgaard O."/>
            <person name="Fuursted K."/>
            <person name="Christensen J.J."/>
        </authorList>
    </citation>
    <scope>NUCLEOTIDE SEQUENCE [LARGE SCALE GENOMIC DNA]</scope>
    <source>
        <strain evidence="4">CCUG4311</strain>
    </source>
</reference>
<evidence type="ECO:0000256" key="1">
    <source>
        <dbReference type="SAM" id="MobiDB-lite"/>
    </source>
</evidence>
<dbReference type="PROSITE" id="PS50994">
    <property type="entry name" value="INTEGRASE"/>
    <property type="match status" value="1"/>
</dbReference>
<evidence type="ECO:0000313" key="3">
    <source>
        <dbReference type="EMBL" id="AMC00198.1"/>
    </source>
</evidence>
<dbReference type="Proteomes" id="UP000066986">
    <property type="component" value="Chromosome"/>
</dbReference>
<dbReference type="NCBIfam" id="NF033563">
    <property type="entry name" value="transpos_IS30"/>
    <property type="match status" value="1"/>
</dbReference>
<accession>A0AAU8U4K6</accession>
<dbReference type="SUPFAM" id="SSF53098">
    <property type="entry name" value="Ribonuclease H-like"/>
    <property type="match status" value="1"/>
</dbReference>
<evidence type="ECO:0000313" key="4">
    <source>
        <dbReference type="Proteomes" id="UP000066986"/>
    </source>
</evidence>
<dbReference type="PANTHER" id="PTHR10948">
    <property type="entry name" value="TRANSPOSASE"/>
    <property type="match status" value="1"/>
</dbReference>
<dbReference type="InterPro" id="IPR051917">
    <property type="entry name" value="Transposase-Integrase"/>
</dbReference>
<organism evidence="3 4">
    <name type="scientific">Aerococcus viridans</name>
    <dbReference type="NCBI Taxonomy" id="1377"/>
    <lineage>
        <taxon>Bacteria</taxon>
        <taxon>Bacillati</taxon>
        <taxon>Bacillota</taxon>
        <taxon>Bacilli</taxon>
        <taxon>Lactobacillales</taxon>
        <taxon>Aerococcaceae</taxon>
        <taxon>Aerococcus</taxon>
    </lineage>
</organism>
<evidence type="ECO:0000259" key="2">
    <source>
        <dbReference type="PROSITE" id="PS50994"/>
    </source>
</evidence>
<dbReference type="EMBL" id="CP014164">
    <property type="protein sequence ID" value="AMC00198.1"/>
    <property type="molecule type" value="Genomic_DNA"/>
</dbReference>
<dbReference type="GO" id="GO:0003676">
    <property type="term" value="F:nucleic acid binding"/>
    <property type="evidence" value="ECO:0007669"/>
    <property type="project" value="InterPro"/>
</dbReference>
<protein>
    <recommendedName>
        <fullName evidence="2">Integrase catalytic domain-containing protein</fullName>
    </recommendedName>
</protein>
<dbReference type="GO" id="GO:0005829">
    <property type="term" value="C:cytosol"/>
    <property type="evidence" value="ECO:0007669"/>
    <property type="project" value="TreeGrafter"/>
</dbReference>
<dbReference type="InterPro" id="IPR053392">
    <property type="entry name" value="Transposase_IS30-like"/>
</dbReference>
<dbReference type="InterPro" id="IPR036397">
    <property type="entry name" value="RNaseH_sf"/>
</dbReference>
<name>A0AAU8U4K6_9LACT</name>
<proteinExistence type="predicted"/>
<sequence length="110" mass="12764">MIKLLQGIDSKFCKTITPDRGKEFSQHARLTEELNNTQIYFPDPHAPRQRGSNENTNGLLREYSPKGVDLTDATDEEIQGWATKLNTRPKKCLNWKTPYEIFYKTVLHLI</sequence>
<dbReference type="KEGG" id="avs:AWM76_00745"/>
<reference evidence="3 4" key="1">
    <citation type="journal article" date="2016" name="Genome Announc.">
        <title>Complete Genome Sequences of Aerococcus christensenii CCUG 28831T, Aerococcus sanguinicola CCUG 43001T, Aerococcus urinae CCUG 36881T, Aerococcus urinaeequi CCUG 28094T, Aerococcus urinaehominis CCUG 42038 BT, and Aerococcus viridans CCUG 4311T.</title>
        <authorList>
            <person name="Carkaci D."/>
            <person name="Dargis R."/>
            <person name="Nielsen X.C."/>
            <person name="Skovgaard O."/>
            <person name="Fuursted K."/>
            <person name="Christensen J.J."/>
        </authorList>
    </citation>
    <scope>NUCLEOTIDE SEQUENCE [LARGE SCALE GENOMIC DNA]</scope>
    <source>
        <strain evidence="3 4">CCUG4311</strain>
    </source>
</reference>
<dbReference type="GO" id="GO:0015074">
    <property type="term" value="P:DNA integration"/>
    <property type="evidence" value="ECO:0007669"/>
    <property type="project" value="InterPro"/>
</dbReference>
<dbReference type="InterPro" id="IPR001584">
    <property type="entry name" value="Integrase_cat-core"/>
</dbReference>
<dbReference type="Gene3D" id="3.30.420.10">
    <property type="entry name" value="Ribonuclease H-like superfamily/Ribonuclease H"/>
    <property type="match status" value="1"/>
</dbReference>
<dbReference type="GO" id="GO:0004803">
    <property type="term" value="F:transposase activity"/>
    <property type="evidence" value="ECO:0007669"/>
    <property type="project" value="TreeGrafter"/>
</dbReference>
<dbReference type="PANTHER" id="PTHR10948:SF23">
    <property type="entry name" value="TRANSPOSASE INSI FOR INSERTION SEQUENCE ELEMENT IS30A-RELATED"/>
    <property type="match status" value="1"/>
</dbReference>
<dbReference type="InterPro" id="IPR012337">
    <property type="entry name" value="RNaseH-like_sf"/>
</dbReference>
<gene>
    <name evidence="3" type="ORF">AWM76_00745</name>
</gene>
<dbReference type="GO" id="GO:0032196">
    <property type="term" value="P:transposition"/>
    <property type="evidence" value="ECO:0007669"/>
    <property type="project" value="TreeGrafter"/>
</dbReference>